<sequence>MKHNAIAAAAAGLAIAAGLALAIGSGVASAAPTGDTSAAETIARLQADGNRVIVSKTGNGRMNQCSVTSISPVRTHPLPTGNPLTGVPNLQTITTVYVSLKC</sequence>
<dbReference type="Proteomes" id="UP001160130">
    <property type="component" value="Unassembled WGS sequence"/>
</dbReference>
<evidence type="ECO:0008006" key="4">
    <source>
        <dbReference type="Google" id="ProtNLM"/>
    </source>
</evidence>
<reference evidence="2 3" key="1">
    <citation type="submission" date="2023-04" db="EMBL/GenBank/DDBJ databases">
        <title>Forest soil microbial communities from Buena Vista Peninsula, Colon Province, Panama.</title>
        <authorList>
            <person name="Bouskill N."/>
        </authorList>
    </citation>
    <scope>NUCLEOTIDE SEQUENCE [LARGE SCALE GENOMIC DNA]</scope>
    <source>
        <strain evidence="2 3">AC80</strain>
    </source>
</reference>
<accession>A0ABT6KYM5</accession>
<dbReference type="EMBL" id="JARXVE010000003">
    <property type="protein sequence ID" value="MDH6195806.1"/>
    <property type="molecule type" value="Genomic_DNA"/>
</dbReference>
<evidence type="ECO:0000313" key="3">
    <source>
        <dbReference type="Proteomes" id="UP001160130"/>
    </source>
</evidence>
<name>A0ABT6KYM5_9MYCO</name>
<feature type="chain" id="PRO_5045210623" description="DUF732 domain-containing protein" evidence="1">
    <location>
        <begin position="31"/>
        <end position="102"/>
    </location>
</feature>
<evidence type="ECO:0000313" key="2">
    <source>
        <dbReference type="EMBL" id="MDH6195806.1"/>
    </source>
</evidence>
<protein>
    <recommendedName>
        <fullName evidence="4">DUF732 domain-containing protein</fullName>
    </recommendedName>
</protein>
<keyword evidence="3" id="KW-1185">Reference proteome</keyword>
<gene>
    <name evidence="2" type="ORF">M2272_002446</name>
</gene>
<proteinExistence type="predicted"/>
<evidence type="ECO:0000256" key="1">
    <source>
        <dbReference type="SAM" id="SignalP"/>
    </source>
</evidence>
<organism evidence="2 3">
    <name type="scientific">Mycolicibacterium frederiksbergense</name>
    <dbReference type="NCBI Taxonomy" id="117567"/>
    <lineage>
        <taxon>Bacteria</taxon>
        <taxon>Bacillati</taxon>
        <taxon>Actinomycetota</taxon>
        <taxon>Actinomycetes</taxon>
        <taxon>Mycobacteriales</taxon>
        <taxon>Mycobacteriaceae</taxon>
        <taxon>Mycolicibacterium</taxon>
    </lineage>
</organism>
<comment type="caution">
    <text evidence="2">The sequence shown here is derived from an EMBL/GenBank/DDBJ whole genome shotgun (WGS) entry which is preliminary data.</text>
</comment>
<feature type="signal peptide" evidence="1">
    <location>
        <begin position="1"/>
        <end position="30"/>
    </location>
</feature>
<dbReference type="RefSeq" id="WP_280832426.1">
    <property type="nucleotide sequence ID" value="NZ_JARXVE010000003.1"/>
</dbReference>
<keyword evidence="1" id="KW-0732">Signal</keyword>